<reference evidence="5" key="1">
    <citation type="journal article" date="2011" name="J. Bacteriol.">
        <title>Genome sequences of eight morphologically diverse alphaproteobacteria.</title>
        <authorList>
            <consortium name="US DOE Joint Genome Institute"/>
            <person name="Brown P.J."/>
            <person name="Kysela D.T."/>
            <person name="Buechlein A."/>
            <person name="Hemmerich C."/>
            <person name="Brun Y.V."/>
        </authorList>
    </citation>
    <scope>NUCLEOTIDE SEQUENCE [LARGE SCALE GENOMIC DNA]</scope>
    <source>
        <strain evidence="5">ATCC 51888 / DSM 1869 / NCIB 11706 / TK 0415</strain>
    </source>
</reference>
<feature type="transmembrane region" description="Helical" evidence="2">
    <location>
        <begin position="493"/>
        <end position="515"/>
    </location>
</feature>
<name>D8JWC9_HYPDA</name>
<dbReference type="InterPro" id="IPR010090">
    <property type="entry name" value="Phage_tape_meas"/>
</dbReference>
<feature type="domain" description="Phage tail tape measure protein" evidence="3">
    <location>
        <begin position="95"/>
        <end position="274"/>
    </location>
</feature>
<keyword evidence="5" id="KW-1185">Reference proteome</keyword>
<organism evidence="4 5">
    <name type="scientific">Hyphomicrobium denitrificans (strain ATCC 51888 / DSM 1869 / NCIMB 11706 / TK 0415)</name>
    <dbReference type="NCBI Taxonomy" id="582899"/>
    <lineage>
        <taxon>Bacteria</taxon>
        <taxon>Pseudomonadati</taxon>
        <taxon>Pseudomonadota</taxon>
        <taxon>Alphaproteobacteria</taxon>
        <taxon>Hyphomicrobiales</taxon>
        <taxon>Hyphomicrobiaceae</taxon>
        <taxon>Hyphomicrobium</taxon>
    </lineage>
</organism>
<feature type="region of interest" description="Disordered" evidence="1">
    <location>
        <begin position="636"/>
        <end position="669"/>
    </location>
</feature>
<dbReference type="Pfam" id="PF10145">
    <property type="entry name" value="PhageMin_Tail"/>
    <property type="match status" value="1"/>
</dbReference>
<evidence type="ECO:0000259" key="3">
    <source>
        <dbReference type="Pfam" id="PF10145"/>
    </source>
</evidence>
<feature type="transmembrane region" description="Helical" evidence="2">
    <location>
        <begin position="468"/>
        <end position="486"/>
    </location>
</feature>
<evidence type="ECO:0000313" key="4">
    <source>
        <dbReference type="EMBL" id="ADJ23042.1"/>
    </source>
</evidence>
<dbReference type="eggNOG" id="COG5283">
    <property type="taxonomic scope" value="Bacteria"/>
</dbReference>
<keyword evidence="2" id="KW-0812">Transmembrane</keyword>
<keyword evidence="2" id="KW-1133">Transmembrane helix</keyword>
<dbReference type="AlphaFoldDB" id="D8JWC9"/>
<dbReference type="KEGG" id="hdn:Hden_1230"/>
<keyword evidence="2" id="KW-0472">Membrane</keyword>
<dbReference type="STRING" id="582899.Hden_1230"/>
<gene>
    <name evidence="4" type="ordered locus">Hden_1230</name>
</gene>
<evidence type="ECO:0000256" key="2">
    <source>
        <dbReference type="SAM" id="Phobius"/>
    </source>
</evidence>
<protein>
    <submittedName>
        <fullName evidence="4">Phage tail tape measure protein, TP901 family</fullName>
    </submittedName>
</protein>
<evidence type="ECO:0000313" key="5">
    <source>
        <dbReference type="Proteomes" id="UP000002033"/>
    </source>
</evidence>
<dbReference type="NCBIfam" id="TIGR01760">
    <property type="entry name" value="tape_meas_TP901"/>
    <property type="match status" value="1"/>
</dbReference>
<dbReference type="EMBL" id="CP002083">
    <property type="protein sequence ID" value="ADJ23042.1"/>
    <property type="molecule type" value="Genomic_DNA"/>
</dbReference>
<evidence type="ECO:0000256" key="1">
    <source>
        <dbReference type="SAM" id="MobiDB-lite"/>
    </source>
</evidence>
<accession>D8JWC9</accession>
<dbReference type="HOGENOM" id="CLU_410379_0_0_5"/>
<feature type="compositionally biased region" description="Polar residues" evidence="1">
    <location>
        <begin position="636"/>
        <end position="645"/>
    </location>
</feature>
<dbReference type="OrthoDB" id="9814110at2"/>
<dbReference type="Proteomes" id="UP000002033">
    <property type="component" value="Chromosome"/>
</dbReference>
<proteinExistence type="predicted"/>
<sequence>MSIMQATAIIAARDLASAVFARVAANARAASGRYAAATGAFAAASHKMHGALSMALPAAMGVGAFGHDQLEWDRAVHQYRAIAELAPDAFAKVEKAILNVSNATGVNKLELLEAAKGWQELGNSPTSFIKNAEIAARTSRVTGISVAEQMKESSALLRAFGANLNDPEQFKHYEEVYLVASKGMKGGAEAFGEAMQSWAPIASGLGLTFEQAAAFAQTLGGQFDASAIGNALKTGMMRLVAPVPKSKAMLESAGIDPTSFGNFDEKKLRDGDALVKALKGTGSFNISRGMARMIQNELAHADLSQGIDPVMERLNTQLVKGFGGKKVSAQDRKILQATLLNFFSGAMTGLDPKKFFETFAPLAKNVAFMSQVFGKEHAAKFMDLLKQAEHYGVNLENILEHAPGALERKWSIFGEGFAFQFSRAQTAIDNLMNSVAGAGIRGDMEGVFKSIADMFDSAQKIDPETLRGLFYVFAGVAALAPLGYVISGIASSLSLLAAIAGSPIVITIAGAYLLYEVWQNWDKLTKAKDRISFVVDLVLNNMLPDWAKHLIETGAKNLNQGAFDNQLQNNTHGGRWDRLQDWLSGKSHEETFSPFGGGGAKSPLQLLDLHAQQINVTGSAEVRTKLEATIKVDGNGQVTKQSTTDGRAEVPLNTGRSMSDTDKSYGGGH</sequence>